<sequence length="243" mass="27886">MSIGMDASFEVLNEGPSVNSASSTFIEDDELELKLQRLKAVQNIDTLEPKSTEVDQLQTRIENSQLDFKNFIDFNSRFIIAFTHYAHASIRDLYARMSLMHLACFIESALLILLLSIFFHGLGTHKSQLATINEENSALREQIKICKSTLTESTETNSVQFEHPKSNNLEELKHQILEYQRERHELIKQIDDLRNPNGINEGTFANVKNHANRYISKAKVAFKQLNPKQLNKKACKEWGICLF</sequence>
<reference evidence="2 3" key="1">
    <citation type="submission" date="2024-11" db="EMBL/GenBank/DDBJ databases">
        <title>Adaptive evolution of stress response genes in parasites aligns with host niche diversity.</title>
        <authorList>
            <person name="Hahn C."/>
            <person name="Resl P."/>
        </authorList>
    </citation>
    <scope>NUCLEOTIDE SEQUENCE [LARGE SCALE GENOMIC DNA]</scope>
    <source>
        <strain evidence="2">EGGRZ-B1_66</strain>
        <tissue evidence="2">Body</tissue>
    </source>
</reference>
<evidence type="ECO:0000313" key="2">
    <source>
        <dbReference type="EMBL" id="KAL3315001.1"/>
    </source>
</evidence>
<keyword evidence="3" id="KW-1185">Reference proteome</keyword>
<keyword evidence="1" id="KW-0812">Transmembrane</keyword>
<gene>
    <name evidence="2" type="ORF">Ciccas_006367</name>
</gene>
<organism evidence="2 3">
    <name type="scientific">Cichlidogyrus casuarinus</name>
    <dbReference type="NCBI Taxonomy" id="1844966"/>
    <lineage>
        <taxon>Eukaryota</taxon>
        <taxon>Metazoa</taxon>
        <taxon>Spiralia</taxon>
        <taxon>Lophotrochozoa</taxon>
        <taxon>Platyhelminthes</taxon>
        <taxon>Monogenea</taxon>
        <taxon>Monopisthocotylea</taxon>
        <taxon>Dactylogyridea</taxon>
        <taxon>Ancyrocephalidae</taxon>
        <taxon>Cichlidogyrus</taxon>
    </lineage>
</organism>
<name>A0ABD2Q5Z1_9PLAT</name>
<feature type="transmembrane region" description="Helical" evidence="1">
    <location>
        <begin position="99"/>
        <end position="119"/>
    </location>
</feature>
<comment type="caution">
    <text evidence="2">The sequence shown here is derived from an EMBL/GenBank/DDBJ whole genome shotgun (WGS) entry which is preliminary data.</text>
</comment>
<keyword evidence="1" id="KW-0472">Membrane</keyword>
<dbReference type="EMBL" id="JBJKFK010000853">
    <property type="protein sequence ID" value="KAL3315001.1"/>
    <property type="molecule type" value="Genomic_DNA"/>
</dbReference>
<keyword evidence="1" id="KW-1133">Transmembrane helix</keyword>
<evidence type="ECO:0000313" key="3">
    <source>
        <dbReference type="Proteomes" id="UP001626550"/>
    </source>
</evidence>
<evidence type="ECO:0000256" key="1">
    <source>
        <dbReference type="SAM" id="Phobius"/>
    </source>
</evidence>
<dbReference type="AlphaFoldDB" id="A0ABD2Q5Z1"/>
<accession>A0ABD2Q5Z1</accession>
<dbReference type="Proteomes" id="UP001626550">
    <property type="component" value="Unassembled WGS sequence"/>
</dbReference>
<protein>
    <submittedName>
        <fullName evidence="2">Uncharacterized protein</fullName>
    </submittedName>
</protein>
<proteinExistence type="predicted"/>